<organism evidence="1 2">
    <name type="scientific">Planctomyces bekefii</name>
    <dbReference type="NCBI Taxonomy" id="1653850"/>
    <lineage>
        <taxon>Bacteria</taxon>
        <taxon>Pseudomonadati</taxon>
        <taxon>Planctomycetota</taxon>
        <taxon>Planctomycetia</taxon>
        <taxon>Planctomycetales</taxon>
        <taxon>Planctomycetaceae</taxon>
        <taxon>Planctomyces</taxon>
    </lineage>
</organism>
<evidence type="ECO:0000313" key="1">
    <source>
        <dbReference type="EMBL" id="TWW09395.1"/>
    </source>
</evidence>
<reference evidence="1 2" key="1">
    <citation type="submission" date="2019-08" db="EMBL/GenBank/DDBJ databases">
        <title>100 year-old enigma solved: identification of Planctomyces bekefii, the type genus and species of the phylum Planctomycetes.</title>
        <authorList>
            <person name="Svetlana D.N."/>
            <person name="Overmann J."/>
        </authorList>
    </citation>
    <scope>NUCLEOTIDE SEQUENCE [LARGE SCALE GENOMIC DNA]</scope>
    <source>
        <strain evidence="1">Phe10_nw2017</strain>
    </source>
</reference>
<accession>A0A5C6M5G9</accession>
<evidence type="ECO:0000313" key="2">
    <source>
        <dbReference type="Proteomes" id="UP000321083"/>
    </source>
</evidence>
<reference evidence="1 2" key="2">
    <citation type="submission" date="2019-08" db="EMBL/GenBank/DDBJ databases">
        <authorList>
            <person name="Henke P."/>
        </authorList>
    </citation>
    <scope>NUCLEOTIDE SEQUENCE [LARGE SCALE GENOMIC DNA]</scope>
    <source>
        <strain evidence="1">Phe10_nw2017</strain>
    </source>
</reference>
<sequence>MGMPAEIEGLEVLANGRTTHGSGRSGSEGFYTATIYPGPRGNFVFNAATCWWCDGLSEPPGYLRPKVYTEPRGVDRRVQRITANLLNRICGAGRQG</sequence>
<comment type="caution">
    <text evidence="1">The sequence shown here is derived from an EMBL/GenBank/DDBJ whole genome shotgun (WGS) entry which is preliminary data.</text>
</comment>
<dbReference type="Proteomes" id="UP000321083">
    <property type="component" value="Unassembled WGS sequence"/>
</dbReference>
<protein>
    <submittedName>
        <fullName evidence="1">Uncharacterized protein</fullName>
    </submittedName>
</protein>
<proteinExistence type="predicted"/>
<keyword evidence="2" id="KW-1185">Reference proteome</keyword>
<dbReference type="AlphaFoldDB" id="A0A5C6M5G9"/>
<dbReference type="EMBL" id="SRHE01000287">
    <property type="protein sequence ID" value="TWW09395.1"/>
    <property type="molecule type" value="Genomic_DNA"/>
</dbReference>
<gene>
    <name evidence="1" type="ORF">E3A20_14740</name>
</gene>
<name>A0A5C6M5G9_9PLAN</name>